<feature type="domain" description="Peptidase M16 N-terminal" evidence="1">
    <location>
        <begin position="13"/>
        <end position="54"/>
    </location>
</feature>
<proteinExistence type="predicted"/>
<evidence type="ECO:0000313" key="2">
    <source>
        <dbReference type="EMBL" id="TGZ51842.1"/>
    </source>
</evidence>
<dbReference type="STRING" id="300112.A0A4S2KPT8"/>
<evidence type="ECO:0000259" key="1">
    <source>
        <dbReference type="Pfam" id="PF00675"/>
    </source>
</evidence>
<gene>
    <name evidence="2" type="ORF">DBV15_08747</name>
</gene>
<dbReference type="EMBL" id="QBLH01001448">
    <property type="protein sequence ID" value="TGZ51842.1"/>
    <property type="molecule type" value="Genomic_DNA"/>
</dbReference>
<dbReference type="Gene3D" id="3.30.830.10">
    <property type="entry name" value="Metalloenzyme, LuxS/M16 peptidase-like"/>
    <property type="match status" value="1"/>
</dbReference>
<reference evidence="2 3" key="1">
    <citation type="journal article" date="2019" name="Philos. Trans. R. Soc. Lond., B, Biol. Sci.">
        <title>Ant behaviour and brain gene expression of defending hosts depend on the ecological success of the intruding social parasite.</title>
        <authorList>
            <person name="Kaur R."/>
            <person name="Stoldt M."/>
            <person name="Jongepier E."/>
            <person name="Feldmeyer B."/>
            <person name="Menzel F."/>
            <person name="Bornberg-Bauer E."/>
            <person name="Foitzik S."/>
        </authorList>
    </citation>
    <scope>NUCLEOTIDE SEQUENCE [LARGE SCALE GENOMIC DNA]</scope>
    <source>
        <tissue evidence="2">Whole body</tissue>
    </source>
</reference>
<dbReference type="InterPro" id="IPR011249">
    <property type="entry name" value="Metalloenz_LuxS/M16"/>
</dbReference>
<dbReference type="Pfam" id="PF00675">
    <property type="entry name" value="Peptidase_M16"/>
    <property type="match status" value="1"/>
</dbReference>
<keyword evidence="3" id="KW-1185">Reference proteome</keyword>
<comment type="caution">
    <text evidence="2">The sequence shown here is derived from an EMBL/GenBank/DDBJ whole genome shotgun (WGS) entry which is preliminary data.</text>
</comment>
<protein>
    <submittedName>
        <fullName evidence="2">Insulin-degrading enzyme</fullName>
    </submittedName>
</protein>
<dbReference type="AlphaFoldDB" id="A0A4S2KPT8"/>
<dbReference type="SUPFAM" id="SSF63411">
    <property type="entry name" value="LuxS/MPP-like metallohydrolase"/>
    <property type="match status" value="1"/>
</dbReference>
<dbReference type="InterPro" id="IPR011765">
    <property type="entry name" value="Pept_M16_N"/>
</dbReference>
<evidence type="ECO:0000313" key="3">
    <source>
        <dbReference type="Proteomes" id="UP000310200"/>
    </source>
</evidence>
<dbReference type="Proteomes" id="UP000310200">
    <property type="component" value="Unassembled WGS sequence"/>
</dbReference>
<organism evidence="2 3">
    <name type="scientific">Temnothorax longispinosus</name>
    <dbReference type="NCBI Taxonomy" id="300112"/>
    <lineage>
        <taxon>Eukaryota</taxon>
        <taxon>Metazoa</taxon>
        <taxon>Ecdysozoa</taxon>
        <taxon>Arthropoda</taxon>
        <taxon>Hexapoda</taxon>
        <taxon>Insecta</taxon>
        <taxon>Pterygota</taxon>
        <taxon>Neoptera</taxon>
        <taxon>Endopterygota</taxon>
        <taxon>Hymenoptera</taxon>
        <taxon>Apocrita</taxon>
        <taxon>Aculeata</taxon>
        <taxon>Formicoidea</taxon>
        <taxon>Formicidae</taxon>
        <taxon>Myrmicinae</taxon>
        <taxon>Temnothorax</taxon>
    </lineage>
</organism>
<dbReference type="GO" id="GO:0046872">
    <property type="term" value="F:metal ion binding"/>
    <property type="evidence" value="ECO:0007669"/>
    <property type="project" value="InterPro"/>
</dbReference>
<accession>A0A4S2KPT8</accession>
<name>A0A4S2KPT8_9HYME</name>
<sequence>MWTVTIVTLRYNHDPDDLPGLANLCEHILDMGTVGYPKQNDYDEHLWQHGGGARALRVLCPGGHGVLEPSVSEWREA</sequence>